<sequence length="298" mass="31051">MTLLRWCAVGAPSFLRAPESGQLPPRLTYGTCANSPRTKASVLSTSFEVTLGHSALAPAQHSPGSRDVYVDFEEVFTLQVHGRASDRRVEGVSCAPTVCELSTQERPPLPGPLSIHIQAQTGQMLTQSSARAEVFSGALTPRCLHRLGEARLMEGSVTWSVALPGSGPLCVLPLGGEKQAARCLLCPPANVAGPNAVGSAAPLSRDGLGGLGGNRTSNTDLGGHPNPAPHWGVCEAAFPHILLDCGNLSWPPLEPARSLARTRGLHRGPVFQAWPPQNLLSGAGGGGGGHGREESARI</sequence>
<dbReference type="Proteomes" id="UP001221898">
    <property type="component" value="Unassembled WGS sequence"/>
</dbReference>
<evidence type="ECO:0000313" key="3">
    <source>
        <dbReference type="Proteomes" id="UP001221898"/>
    </source>
</evidence>
<comment type="caution">
    <text evidence="2">The sequence shown here is derived from an EMBL/GenBank/DDBJ whole genome shotgun (WGS) entry which is preliminary data.</text>
</comment>
<protein>
    <submittedName>
        <fullName evidence="2">Uncharacterized protein</fullName>
    </submittedName>
</protein>
<proteinExistence type="predicted"/>
<feature type="region of interest" description="Disordered" evidence="1">
    <location>
        <begin position="276"/>
        <end position="298"/>
    </location>
</feature>
<dbReference type="EMBL" id="JAINUG010000195">
    <property type="protein sequence ID" value="KAJ8388382.1"/>
    <property type="molecule type" value="Genomic_DNA"/>
</dbReference>
<organism evidence="2 3">
    <name type="scientific">Aldrovandia affinis</name>
    <dbReference type="NCBI Taxonomy" id="143900"/>
    <lineage>
        <taxon>Eukaryota</taxon>
        <taxon>Metazoa</taxon>
        <taxon>Chordata</taxon>
        <taxon>Craniata</taxon>
        <taxon>Vertebrata</taxon>
        <taxon>Euteleostomi</taxon>
        <taxon>Actinopterygii</taxon>
        <taxon>Neopterygii</taxon>
        <taxon>Teleostei</taxon>
        <taxon>Notacanthiformes</taxon>
        <taxon>Halosauridae</taxon>
        <taxon>Aldrovandia</taxon>
    </lineage>
</organism>
<keyword evidence="3" id="KW-1185">Reference proteome</keyword>
<name>A0AAD7RQE5_9TELE</name>
<evidence type="ECO:0000256" key="1">
    <source>
        <dbReference type="SAM" id="MobiDB-lite"/>
    </source>
</evidence>
<gene>
    <name evidence="2" type="ORF">AAFF_G00134080</name>
</gene>
<dbReference type="AlphaFoldDB" id="A0AAD7RQE5"/>
<evidence type="ECO:0000313" key="2">
    <source>
        <dbReference type="EMBL" id="KAJ8388382.1"/>
    </source>
</evidence>
<accession>A0AAD7RQE5</accession>
<reference evidence="2" key="1">
    <citation type="journal article" date="2023" name="Science">
        <title>Genome structures resolve the early diversification of teleost fishes.</title>
        <authorList>
            <person name="Parey E."/>
            <person name="Louis A."/>
            <person name="Montfort J."/>
            <person name="Bouchez O."/>
            <person name="Roques C."/>
            <person name="Iampietro C."/>
            <person name="Lluch J."/>
            <person name="Castinel A."/>
            <person name="Donnadieu C."/>
            <person name="Desvignes T."/>
            <person name="Floi Bucao C."/>
            <person name="Jouanno E."/>
            <person name="Wen M."/>
            <person name="Mejri S."/>
            <person name="Dirks R."/>
            <person name="Jansen H."/>
            <person name="Henkel C."/>
            <person name="Chen W.J."/>
            <person name="Zahm M."/>
            <person name="Cabau C."/>
            <person name="Klopp C."/>
            <person name="Thompson A.W."/>
            <person name="Robinson-Rechavi M."/>
            <person name="Braasch I."/>
            <person name="Lecointre G."/>
            <person name="Bobe J."/>
            <person name="Postlethwait J.H."/>
            <person name="Berthelot C."/>
            <person name="Roest Crollius H."/>
            <person name="Guiguen Y."/>
        </authorList>
    </citation>
    <scope>NUCLEOTIDE SEQUENCE</scope>
    <source>
        <strain evidence="2">NC1722</strain>
    </source>
</reference>